<evidence type="ECO:0000313" key="2">
    <source>
        <dbReference type="EMBL" id="QKV55703.1"/>
    </source>
</evidence>
<feature type="domain" description="DUF7673" evidence="1">
    <location>
        <begin position="27"/>
        <end position="111"/>
    </location>
</feature>
<gene>
    <name evidence="2" type="ORF">HUK68_22380</name>
</gene>
<keyword evidence="3" id="KW-1185">Reference proteome</keyword>
<dbReference type="InterPro" id="IPR056090">
    <property type="entry name" value="DUF7673"/>
</dbReference>
<evidence type="ECO:0000259" key="1">
    <source>
        <dbReference type="Pfam" id="PF24720"/>
    </source>
</evidence>
<accession>A0A6N1XBF2</accession>
<evidence type="ECO:0000313" key="3">
    <source>
        <dbReference type="Proteomes" id="UP000509579"/>
    </source>
</evidence>
<reference evidence="2 3" key="1">
    <citation type="submission" date="2020-06" db="EMBL/GenBank/DDBJ databases">
        <title>Acidovorax antarctica sp. nov., isolated from Corinth ice sheet soil, Antarctic Fields Peninsula.</title>
        <authorList>
            <person name="Xu Q."/>
            <person name="Peng F."/>
        </authorList>
    </citation>
    <scope>NUCLEOTIDE SEQUENCE [LARGE SCALE GENOMIC DNA]</scope>
    <source>
        <strain evidence="2 3">16-35-5</strain>
        <plasmid evidence="2 3">unnamed2</plasmid>
    </source>
</reference>
<organism evidence="2 3">
    <name type="scientific">Comamonas antarctica</name>
    <dbReference type="NCBI Taxonomy" id="2743470"/>
    <lineage>
        <taxon>Bacteria</taxon>
        <taxon>Pseudomonadati</taxon>
        <taxon>Pseudomonadota</taxon>
        <taxon>Betaproteobacteria</taxon>
        <taxon>Burkholderiales</taxon>
        <taxon>Comamonadaceae</taxon>
        <taxon>Comamonas</taxon>
    </lineage>
</organism>
<proteinExistence type="predicted"/>
<dbReference type="RefSeq" id="WP_175506489.1">
    <property type="nucleotide sequence ID" value="NZ_CP054842.1"/>
</dbReference>
<dbReference type="Pfam" id="PF24720">
    <property type="entry name" value="DUF7673"/>
    <property type="match status" value="1"/>
</dbReference>
<dbReference type="EMBL" id="CP054842">
    <property type="protein sequence ID" value="QKV55703.1"/>
    <property type="molecule type" value="Genomic_DNA"/>
</dbReference>
<keyword evidence="2" id="KW-0614">Plasmid</keyword>
<geneLocation type="plasmid" evidence="2 3">
    <name>unnamed2</name>
</geneLocation>
<dbReference type="AlphaFoldDB" id="A0A6N1XBF2"/>
<dbReference type="Proteomes" id="UP000509579">
    <property type="component" value="Plasmid unnamed2"/>
</dbReference>
<dbReference type="KEGG" id="aant:HUK68_22380"/>
<sequence length="117" mass="13420">MNNFAVQDRKQAEWAERAYRAQAAAAQALERLLDLAETRDSGQIRTLAHFIAATFDGQTFPFDLFDLRTVDVDISDDMLLCLDALRWGKADLFKLVPNGEQRILAICKDWGFEWPDR</sequence>
<protein>
    <recommendedName>
        <fullName evidence="1">DUF7673 domain-containing protein</fullName>
    </recommendedName>
</protein>
<name>A0A6N1XBF2_9BURK</name>